<gene>
    <name evidence="1" type="ORF">BV87_15175</name>
    <name evidence="2" type="ORF">N5J77_28585</name>
</gene>
<sequence length="138" mass="16093">MPIIRTERNYVHAHAIGDDDVFVRASFFGYDEAGNRVLHHMPYRGIEEYQAEVDWAVSMADRMAHPLYVVPFSYDDMLVSGRFDPLCKAVARMTDQERGQMRRGIIKSMIEVLRDCDDWRVRADAYDILVQLKVTYES</sequence>
<dbReference type="RefSeq" id="WP_048937065.1">
    <property type="nucleotide sequence ID" value="NZ_CP020925.1"/>
</dbReference>
<dbReference type="EMBL" id="CP020925">
    <property type="protein sequence ID" value="ATP19602.1"/>
    <property type="molecule type" value="Genomic_DNA"/>
</dbReference>
<dbReference type="EMBL" id="JAOCKX010000086">
    <property type="protein sequence ID" value="MDH2135088.1"/>
    <property type="molecule type" value="Genomic_DNA"/>
</dbReference>
<evidence type="ECO:0000313" key="3">
    <source>
        <dbReference type="Proteomes" id="UP000037029"/>
    </source>
</evidence>
<reference evidence="1 3" key="1">
    <citation type="submission" date="2017-04" db="EMBL/GenBank/DDBJ databases">
        <title>Characterization, genome and methylation analysis of a phthalic acid esters degrading strain Sphingobium yanoikuyae SHJ.</title>
        <authorList>
            <person name="Feng L."/>
        </authorList>
    </citation>
    <scope>NUCLEOTIDE SEQUENCE [LARGE SCALE GENOMIC DNA]</scope>
    <source>
        <strain evidence="1 3">SHJ</strain>
    </source>
</reference>
<reference evidence="2" key="2">
    <citation type="submission" date="2022-09" db="EMBL/GenBank/DDBJ databases">
        <title>Intensive care unit water sources are persistently colonized with multi-drug resistant bacteria and are the site of extensive horizontal gene transfer of antibiotic resistance genes.</title>
        <authorList>
            <person name="Diorio-Toth L."/>
        </authorList>
    </citation>
    <scope>NUCLEOTIDE SEQUENCE</scope>
    <source>
        <strain evidence="2">GD03659</strain>
    </source>
</reference>
<dbReference type="AlphaFoldDB" id="A0A0J9D5I1"/>
<dbReference type="Proteomes" id="UP000037029">
    <property type="component" value="Chromosome"/>
</dbReference>
<organism evidence="1 3">
    <name type="scientific">Sphingobium yanoikuyae</name>
    <name type="common">Sphingomonas yanoikuyae</name>
    <dbReference type="NCBI Taxonomy" id="13690"/>
    <lineage>
        <taxon>Bacteria</taxon>
        <taxon>Pseudomonadati</taxon>
        <taxon>Pseudomonadota</taxon>
        <taxon>Alphaproteobacteria</taxon>
        <taxon>Sphingomonadales</taxon>
        <taxon>Sphingomonadaceae</taxon>
        <taxon>Sphingobium</taxon>
    </lineage>
</organism>
<accession>A0A0J9D5I1</accession>
<protein>
    <submittedName>
        <fullName evidence="1">Uncharacterized protein</fullName>
    </submittedName>
</protein>
<name>A0A0J9D5I1_SPHYA</name>
<evidence type="ECO:0000313" key="1">
    <source>
        <dbReference type="EMBL" id="ATP19602.1"/>
    </source>
</evidence>
<evidence type="ECO:0000313" key="2">
    <source>
        <dbReference type="EMBL" id="MDH2135088.1"/>
    </source>
</evidence>
<dbReference type="Proteomes" id="UP001162318">
    <property type="component" value="Unassembled WGS sequence"/>
</dbReference>
<proteinExistence type="predicted"/>